<keyword evidence="2" id="KW-1185">Reference proteome</keyword>
<organism evidence="1 2">
    <name type="scientific">Pontibacter populi</name>
    <dbReference type="NCBI Taxonomy" id="890055"/>
    <lineage>
        <taxon>Bacteria</taxon>
        <taxon>Pseudomonadati</taxon>
        <taxon>Bacteroidota</taxon>
        <taxon>Cytophagia</taxon>
        <taxon>Cytophagales</taxon>
        <taxon>Hymenobacteraceae</taxon>
        <taxon>Pontibacter</taxon>
    </lineage>
</organism>
<evidence type="ECO:0000313" key="1">
    <source>
        <dbReference type="EMBL" id="MBW3364866.1"/>
    </source>
</evidence>
<evidence type="ECO:0000313" key="2">
    <source>
        <dbReference type="Proteomes" id="UP000774935"/>
    </source>
</evidence>
<name>A0ABS6XCN5_9BACT</name>
<sequence>MVVHSTEYSDIIFNSELEILQVIWKAKPTDSAFIDTYLRGLDFVQEGRPVMFYCTDLTLIGPLEREQEAWLNNVYYSKLQSTLNADVCVAVVFNEEHFKAIITNYTATKSATSHDFIVFNYFTDREEAIHWLETVKKGQDTILLPTSSKL</sequence>
<accession>A0ABS6XCN5</accession>
<dbReference type="Proteomes" id="UP000774935">
    <property type="component" value="Unassembled WGS sequence"/>
</dbReference>
<reference evidence="1 2" key="1">
    <citation type="submission" date="2021-07" db="EMBL/GenBank/DDBJ databases">
        <authorList>
            <person name="Kim M.K."/>
        </authorList>
    </citation>
    <scope>NUCLEOTIDE SEQUENCE [LARGE SCALE GENOMIC DNA]</scope>
    <source>
        <strain evidence="1 2">HLY7-15</strain>
    </source>
</reference>
<protein>
    <recommendedName>
        <fullName evidence="3">STAS/SEC14 domain-containing protein</fullName>
    </recommendedName>
</protein>
<gene>
    <name evidence="1" type="ORF">KYK27_07420</name>
</gene>
<evidence type="ECO:0008006" key="3">
    <source>
        <dbReference type="Google" id="ProtNLM"/>
    </source>
</evidence>
<proteinExistence type="predicted"/>
<comment type="caution">
    <text evidence="1">The sequence shown here is derived from an EMBL/GenBank/DDBJ whole genome shotgun (WGS) entry which is preliminary data.</text>
</comment>
<dbReference type="EMBL" id="JAHWXQ010000002">
    <property type="protein sequence ID" value="MBW3364866.1"/>
    <property type="molecule type" value="Genomic_DNA"/>
</dbReference>